<evidence type="ECO:0000256" key="1">
    <source>
        <dbReference type="SAM" id="Phobius"/>
    </source>
</evidence>
<name>A0A5N5IAF0_9ROSA</name>
<gene>
    <name evidence="2" type="ORF">D8674_027700</name>
</gene>
<proteinExistence type="predicted"/>
<keyword evidence="1" id="KW-1133">Transmembrane helix</keyword>
<feature type="transmembrane region" description="Helical" evidence="1">
    <location>
        <begin position="218"/>
        <end position="241"/>
    </location>
</feature>
<protein>
    <submittedName>
        <fullName evidence="2">WPP domain-associated protein-like</fullName>
    </submittedName>
</protein>
<dbReference type="OrthoDB" id="1687190at2759"/>
<dbReference type="PANTHER" id="PTHR33883">
    <property type="entry name" value="WPP DOMAIN-ASSOCIATED PROTEIN"/>
    <property type="match status" value="1"/>
</dbReference>
<keyword evidence="1" id="KW-0812">Transmembrane</keyword>
<accession>A0A5N5IAF0</accession>
<dbReference type="PANTHER" id="PTHR33883:SF10">
    <property type="entry name" value="WPP DOMAIN-ASSOCIATED PROTEIN"/>
    <property type="match status" value="1"/>
</dbReference>
<keyword evidence="1" id="KW-0472">Membrane</keyword>
<keyword evidence="3" id="KW-1185">Reference proteome</keyword>
<reference evidence="3" key="2">
    <citation type="submission" date="2019-10" db="EMBL/GenBank/DDBJ databases">
        <title>A de novo genome assembly of a pear dwarfing rootstock.</title>
        <authorList>
            <person name="Wang F."/>
            <person name="Wang J."/>
            <person name="Li S."/>
            <person name="Zhang Y."/>
            <person name="Fang M."/>
            <person name="Ma L."/>
            <person name="Zhao Y."/>
            <person name="Jiang S."/>
        </authorList>
    </citation>
    <scope>NUCLEOTIDE SEQUENCE [LARGE SCALE GENOMIC DNA]</scope>
</reference>
<reference evidence="2 3" key="1">
    <citation type="submission" date="2019-09" db="EMBL/GenBank/DDBJ databases">
        <authorList>
            <person name="Ou C."/>
        </authorList>
    </citation>
    <scope>NUCLEOTIDE SEQUENCE [LARGE SCALE GENOMIC DNA]</scope>
    <source>
        <strain evidence="2">S2</strain>
        <tissue evidence="2">Leaf</tissue>
    </source>
</reference>
<dbReference type="EMBL" id="SMOL01000004">
    <property type="protein sequence ID" value="KAB2637166.1"/>
    <property type="molecule type" value="Genomic_DNA"/>
</dbReference>
<evidence type="ECO:0000313" key="3">
    <source>
        <dbReference type="Proteomes" id="UP000327157"/>
    </source>
</evidence>
<dbReference type="InterPro" id="IPR037490">
    <property type="entry name" value="WAP"/>
</dbReference>
<organism evidence="2 3">
    <name type="scientific">Pyrus ussuriensis x Pyrus communis</name>
    <dbReference type="NCBI Taxonomy" id="2448454"/>
    <lineage>
        <taxon>Eukaryota</taxon>
        <taxon>Viridiplantae</taxon>
        <taxon>Streptophyta</taxon>
        <taxon>Embryophyta</taxon>
        <taxon>Tracheophyta</taxon>
        <taxon>Spermatophyta</taxon>
        <taxon>Magnoliopsida</taxon>
        <taxon>eudicotyledons</taxon>
        <taxon>Gunneridae</taxon>
        <taxon>Pentapetalae</taxon>
        <taxon>rosids</taxon>
        <taxon>fabids</taxon>
        <taxon>Rosales</taxon>
        <taxon>Rosaceae</taxon>
        <taxon>Amygdaloideae</taxon>
        <taxon>Maleae</taxon>
        <taxon>Pyrus</taxon>
    </lineage>
</organism>
<dbReference type="AlphaFoldDB" id="A0A5N5IAF0"/>
<comment type="caution">
    <text evidence="2">The sequence shown here is derived from an EMBL/GenBank/DDBJ whole genome shotgun (WGS) entry which is preliminary data.</text>
</comment>
<evidence type="ECO:0000313" key="2">
    <source>
        <dbReference type="EMBL" id="KAB2637166.1"/>
    </source>
</evidence>
<dbReference type="Proteomes" id="UP000327157">
    <property type="component" value="Chromosome 5"/>
</dbReference>
<reference evidence="2 3" key="3">
    <citation type="submission" date="2019-11" db="EMBL/GenBank/DDBJ databases">
        <title>A de novo genome assembly of a pear dwarfing rootstock.</title>
        <authorList>
            <person name="Wang F."/>
            <person name="Wang J."/>
            <person name="Li S."/>
            <person name="Zhang Y."/>
            <person name="Fang M."/>
            <person name="Ma L."/>
            <person name="Zhao Y."/>
            <person name="Jiang S."/>
        </authorList>
    </citation>
    <scope>NUCLEOTIDE SEQUENCE [LARGE SCALE GENOMIC DNA]</scope>
    <source>
        <strain evidence="2">S2</strain>
        <tissue evidence="2">Leaf</tissue>
    </source>
</reference>
<sequence>MSNGVESCNEEINDRLTISRVVSDSVVKGIVDAVTQEAAEKIAQKELEVTMLKEMLHVYHVGGDENEFLPMERESKGTEDRFIKKGARGGVCPNFLEAVVEHGGIEKSLGILRGTTKEQFNKLKTEIDGIRGCSSIKRTGSGSQLLGLGDILHDNVSDRWVDVDRSFDSLKGTVETVFQQVEEVASSAQASVCEWQHEQDFKAEIDRSNPSVPEIDRVINLDVVLLICLDVVLLICLYSIISCY</sequence>